<proteinExistence type="predicted"/>
<accession>A0A2H1JSB9</accession>
<dbReference type="AlphaFoldDB" id="A0A2H1JSB9"/>
<reference evidence="2 3" key="1">
    <citation type="submission" date="2017-03" db="EMBL/GenBank/DDBJ databases">
        <authorList>
            <person name="Afonso C.L."/>
            <person name="Miller P.J."/>
            <person name="Scott M.A."/>
            <person name="Spackman E."/>
            <person name="Goraichik I."/>
            <person name="Dimitrov K.M."/>
            <person name="Suarez D.L."/>
            <person name="Swayne D.E."/>
        </authorList>
    </citation>
    <scope>NUCLEOTIDE SEQUENCE [LARGE SCALE GENOMIC DNA]</scope>
    <source>
        <strain evidence="2 3">Mu101</strain>
    </source>
</reference>
<gene>
    <name evidence="2" type="ORF">BLIN101_02620</name>
</gene>
<organism evidence="2 3">
    <name type="scientific">Brevibacterium linens</name>
    <dbReference type="NCBI Taxonomy" id="1703"/>
    <lineage>
        <taxon>Bacteria</taxon>
        <taxon>Bacillati</taxon>
        <taxon>Actinomycetota</taxon>
        <taxon>Actinomycetes</taxon>
        <taxon>Micrococcales</taxon>
        <taxon>Brevibacteriaceae</taxon>
        <taxon>Brevibacterium</taxon>
    </lineage>
</organism>
<sequence length="49" mass="4858">MSYDANAAYNSGTPGQGAPGAGVPAGQGYGGCPYVLSQGATTSFFKNIR</sequence>
<dbReference type="Proteomes" id="UP000234498">
    <property type="component" value="Unassembled WGS sequence"/>
</dbReference>
<dbReference type="EMBL" id="FXZA01000019">
    <property type="protein sequence ID" value="SMX90390.1"/>
    <property type="molecule type" value="Genomic_DNA"/>
</dbReference>
<evidence type="ECO:0000256" key="1">
    <source>
        <dbReference type="SAM" id="MobiDB-lite"/>
    </source>
</evidence>
<evidence type="ECO:0000313" key="3">
    <source>
        <dbReference type="Proteomes" id="UP000234498"/>
    </source>
</evidence>
<feature type="region of interest" description="Disordered" evidence="1">
    <location>
        <begin position="1"/>
        <end position="22"/>
    </location>
</feature>
<protein>
    <submittedName>
        <fullName evidence="2">Uncharacterized protein</fullName>
    </submittedName>
</protein>
<name>A0A2H1JSB9_BRELN</name>
<evidence type="ECO:0000313" key="2">
    <source>
        <dbReference type="EMBL" id="SMX90390.1"/>
    </source>
</evidence>